<feature type="transmembrane region" description="Helical" evidence="5">
    <location>
        <begin position="107"/>
        <end position="128"/>
    </location>
</feature>
<dbReference type="HAMAP" id="MF_00902">
    <property type="entry name" value="TatC"/>
    <property type="match status" value="1"/>
</dbReference>
<name>A0A0F7FH65_9CREN</name>
<reference evidence="6 7" key="1">
    <citation type="journal article" date="2015" name="Stand. Genomic Sci.">
        <title>Complete genome sequence of and proposal of Thermofilum uzonense sp. nov. a novel hyperthermophilic crenarchaeon and emended description of the genus Thermofilum.</title>
        <authorList>
            <person name="Toshchakov S.V."/>
            <person name="Korzhenkov A.A."/>
            <person name="Samarov N.I."/>
            <person name="Mazunin I.O."/>
            <person name="Mozhey O.I."/>
            <person name="Shmyr I.S."/>
            <person name="Derbikova K.S."/>
            <person name="Taranov E.A."/>
            <person name="Dominova I.N."/>
            <person name="Bonch-Osmolovskaya E.A."/>
            <person name="Patrushev M.V."/>
            <person name="Podosokorskaya O.A."/>
            <person name="Kublanov I.V."/>
        </authorList>
    </citation>
    <scope>NUCLEOTIDE SEQUENCE [LARGE SCALE GENOMIC DNA]</scope>
    <source>
        <strain evidence="6 7">1807-2</strain>
    </source>
</reference>
<dbReference type="PANTHER" id="PTHR30371:SF0">
    <property type="entry name" value="SEC-INDEPENDENT PROTEIN TRANSLOCASE PROTEIN TATC, CHLOROPLASTIC-RELATED"/>
    <property type="match status" value="1"/>
</dbReference>
<organism evidence="6 7">
    <name type="scientific">Infirmifilum uzonense</name>
    <dbReference type="NCBI Taxonomy" id="1550241"/>
    <lineage>
        <taxon>Archaea</taxon>
        <taxon>Thermoproteota</taxon>
        <taxon>Thermoprotei</taxon>
        <taxon>Thermofilales</taxon>
        <taxon>Thermofilaceae</taxon>
        <taxon>Infirmifilum</taxon>
    </lineage>
</organism>
<keyword evidence="7" id="KW-1185">Reference proteome</keyword>
<evidence type="ECO:0000256" key="2">
    <source>
        <dbReference type="ARBA" id="ARBA00022692"/>
    </source>
</evidence>
<evidence type="ECO:0000256" key="3">
    <source>
        <dbReference type="ARBA" id="ARBA00022989"/>
    </source>
</evidence>
<dbReference type="PRINTS" id="PR01840">
    <property type="entry name" value="TATCFAMILY"/>
</dbReference>
<evidence type="ECO:0000313" key="6">
    <source>
        <dbReference type="EMBL" id="AKG38473.1"/>
    </source>
</evidence>
<keyword evidence="5" id="KW-0653">Protein transport</keyword>
<sequence length="280" mass="31929">MRVVHTGQEEELPEKPLLEHVYDLLETIRRILILHVAFILLLLLAPAPNELPRSYYPILFYAMNITKTYMLDFQNNLFAYPFAKLFGVTGSSVVLIAHGWFDSLTASLYLAALITIAFLAPVTVYYLYKFIEPGLYSHEKRIVKKYIYISLGLFLSGVIYGFFVVMPIVFATAVWIATLGGASLFFSIEEFYNDIFIGSLATGVFFMFPLALLTLHKIGIVNYETLNKNWRIIVFAGYTFLALITPDPTPFSDLALGIPFVGLYFLSMWLIKRAEEKEKH</sequence>
<feature type="transmembrane region" description="Helical" evidence="5">
    <location>
        <begin position="148"/>
        <end position="175"/>
    </location>
</feature>
<dbReference type="PATRIC" id="fig|1550241.5.peg.665"/>
<keyword evidence="4 5" id="KW-0472">Membrane</keyword>
<evidence type="ECO:0000256" key="1">
    <source>
        <dbReference type="ARBA" id="ARBA00004141"/>
    </source>
</evidence>
<dbReference type="HOGENOM" id="CLU_031942_3_2_2"/>
<proteinExistence type="inferred from homology"/>
<evidence type="ECO:0000313" key="7">
    <source>
        <dbReference type="Proteomes" id="UP000067434"/>
    </source>
</evidence>
<dbReference type="STRING" id="1550241.MA03_03140"/>
<dbReference type="GO" id="GO:0043953">
    <property type="term" value="P:protein transport by the Tat complex"/>
    <property type="evidence" value="ECO:0007669"/>
    <property type="project" value="UniProtKB-UniRule"/>
</dbReference>
<protein>
    <recommendedName>
        <fullName evidence="5">Sec-independent protein translocase protein TatC</fullName>
    </recommendedName>
</protein>
<dbReference type="PANTHER" id="PTHR30371">
    <property type="entry name" value="SEC-INDEPENDENT PROTEIN TRANSLOCASE PROTEIN TATC"/>
    <property type="match status" value="1"/>
</dbReference>
<gene>
    <name evidence="5" type="primary">tatC</name>
    <name evidence="6" type="ORF">MA03_03140</name>
</gene>
<comment type="subunit">
    <text evidence="5">Forms a complex with TatA.</text>
</comment>
<dbReference type="AlphaFoldDB" id="A0A0F7FH65"/>
<dbReference type="GO" id="GO:0065002">
    <property type="term" value="P:intracellular protein transmembrane transport"/>
    <property type="evidence" value="ECO:0007669"/>
    <property type="project" value="TreeGrafter"/>
</dbReference>
<accession>A0A0F7FH65</accession>
<dbReference type="Proteomes" id="UP000067434">
    <property type="component" value="Chromosome"/>
</dbReference>
<keyword evidence="5" id="KW-0813">Transport</keyword>
<dbReference type="GO" id="GO:0033281">
    <property type="term" value="C:TAT protein transport complex"/>
    <property type="evidence" value="ECO:0007669"/>
    <property type="project" value="UniProtKB-UniRule"/>
</dbReference>
<evidence type="ECO:0000256" key="4">
    <source>
        <dbReference type="ARBA" id="ARBA00023136"/>
    </source>
</evidence>
<keyword evidence="5" id="KW-0811">Translocation</keyword>
<keyword evidence="5" id="KW-1003">Cell membrane</keyword>
<dbReference type="GO" id="GO:0009977">
    <property type="term" value="F:proton motive force dependent protein transmembrane transporter activity"/>
    <property type="evidence" value="ECO:0007669"/>
    <property type="project" value="TreeGrafter"/>
</dbReference>
<comment type="function">
    <text evidence="5">Part of the twin-arginine translocation (Tat) system that transports large folded proteins containing a characteristic twin-arginine motif in their signal peptide across membranes.</text>
</comment>
<feature type="transmembrane region" description="Helical" evidence="5">
    <location>
        <begin position="251"/>
        <end position="271"/>
    </location>
</feature>
<dbReference type="KEGG" id="thf:MA03_03140"/>
<dbReference type="EMBL" id="CP009961">
    <property type="protein sequence ID" value="AKG38473.1"/>
    <property type="molecule type" value="Genomic_DNA"/>
</dbReference>
<feature type="transmembrane region" description="Helical" evidence="5">
    <location>
        <begin position="195"/>
        <end position="216"/>
    </location>
</feature>
<dbReference type="InterPro" id="IPR002033">
    <property type="entry name" value="TatC"/>
</dbReference>
<keyword evidence="3 5" id="KW-1133">Transmembrane helix</keyword>
<keyword evidence="2 5" id="KW-0812">Transmembrane</keyword>
<comment type="subcellular location">
    <subcellularLocation>
        <location evidence="5">Cell membrane</location>
        <topology evidence="5">Multi-pass membrane protein</topology>
    </subcellularLocation>
    <subcellularLocation>
        <location evidence="1">Membrane</location>
        <topology evidence="1">Multi-pass membrane protein</topology>
    </subcellularLocation>
</comment>
<dbReference type="OrthoDB" id="15305at2157"/>
<evidence type="ECO:0000256" key="5">
    <source>
        <dbReference type="HAMAP-Rule" id="MF_00902"/>
    </source>
</evidence>
<dbReference type="Pfam" id="PF00902">
    <property type="entry name" value="TatC"/>
    <property type="match status" value="1"/>
</dbReference>
<feature type="transmembrane region" description="Helical" evidence="5">
    <location>
        <begin position="228"/>
        <end position="245"/>
    </location>
</feature>
<comment type="similarity">
    <text evidence="5">Belongs to the TatC family.</text>
</comment>
<feature type="transmembrane region" description="Helical" evidence="5">
    <location>
        <begin position="82"/>
        <end position="101"/>
    </location>
</feature>